<evidence type="ECO:0000256" key="6">
    <source>
        <dbReference type="ARBA" id="ARBA00022679"/>
    </source>
</evidence>
<dbReference type="EC" id="2.1.1.77" evidence="3"/>
<dbReference type="Pfam" id="PF01135">
    <property type="entry name" value="PCMT"/>
    <property type="match status" value="1"/>
</dbReference>
<keyword evidence="7" id="KW-0949">S-adenosyl-L-methionine</keyword>
<accession>A0A380TBC9</accession>
<dbReference type="PANTHER" id="PTHR11579">
    <property type="entry name" value="PROTEIN-L-ISOASPARTATE O-METHYLTRANSFERASE"/>
    <property type="match status" value="1"/>
</dbReference>
<evidence type="ECO:0000256" key="2">
    <source>
        <dbReference type="ARBA" id="ARBA00005369"/>
    </source>
</evidence>
<evidence type="ECO:0000256" key="4">
    <source>
        <dbReference type="ARBA" id="ARBA00022490"/>
    </source>
</evidence>
<gene>
    <name evidence="8" type="primary">pcm</name>
    <name evidence="8" type="ORF">DF3PB_2070008</name>
</gene>
<dbReference type="SUPFAM" id="SSF53335">
    <property type="entry name" value="S-adenosyl-L-methionine-dependent methyltransferases"/>
    <property type="match status" value="1"/>
</dbReference>
<dbReference type="GO" id="GO:0005737">
    <property type="term" value="C:cytoplasm"/>
    <property type="evidence" value="ECO:0007669"/>
    <property type="project" value="UniProtKB-SubCell"/>
</dbReference>
<dbReference type="InterPro" id="IPR000682">
    <property type="entry name" value="PCMT"/>
</dbReference>
<comment type="similarity">
    <text evidence="2">Belongs to the methyltransferase superfamily. L-isoaspartyl/D-aspartyl protein methyltransferase family.</text>
</comment>
<dbReference type="NCBIfam" id="NF001453">
    <property type="entry name" value="PRK00312.1"/>
    <property type="match status" value="1"/>
</dbReference>
<dbReference type="NCBIfam" id="TIGR00080">
    <property type="entry name" value="pimt"/>
    <property type="match status" value="1"/>
</dbReference>
<dbReference type="Gene3D" id="3.40.50.150">
    <property type="entry name" value="Vaccinia Virus protein VP39"/>
    <property type="match status" value="1"/>
</dbReference>
<dbReference type="GO" id="GO:0004719">
    <property type="term" value="F:protein-L-isoaspartate (D-aspartate) O-methyltransferase activity"/>
    <property type="evidence" value="ECO:0007669"/>
    <property type="project" value="UniProtKB-EC"/>
</dbReference>
<comment type="subcellular location">
    <subcellularLocation>
        <location evidence="1">Cytoplasm</location>
    </subcellularLocation>
</comment>
<dbReference type="GO" id="GO:0032259">
    <property type="term" value="P:methylation"/>
    <property type="evidence" value="ECO:0007669"/>
    <property type="project" value="UniProtKB-KW"/>
</dbReference>
<evidence type="ECO:0000313" key="8">
    <source>
        <dbReference type="EMBL" id="SUS05731.1"/>
    </source>
</evidence>
<evidence type="ECO:0000256" key="7">
    <source>
        <dbReference type="ARBA" id="ARBA00022691"/>
    </source>
</evidence>
<reference evidence="8" key="1">
    <citation type="submission" date="2018-07" db="EMBL/GenBank/DDBJ databases">
        <authorList>
            <person name="Quirk P.G."/>
            <person name="Krulwich T.A."/>
        </authorList>
    </citation>
    <scope>NUCLEOTIDE SEQUENCE</scope>
</reference>
<keyword evidence="6 8" id="KW-0808">Transferase</keyword>
<dbReference type="EMBL" id="UIDG01000121">
    <property type="protein sequence ID" value="SUS05731.1"/>
    <property type="molecule type" value="Genomic_DNA"/>
</dbReference>
<protein>
    <recommendedName>
        <fullName evidence="3">protein-L-isoaspartate(D-aspartate) O-methyltransferase</fullName>
        <ecNumber evidence="3">2.1.1.77</ecNumber>
    </recommendedName>
</protein>
<dbReference type="CDD" id="cd02440">
    <property type="entry name" value="AdoMet_MTases"/>
    <property type="match status" value="1"/>
</dbReference>
<organism evidence="8">
    <name type="scientific">metagenome</name>
    <dbReference type="NCBI Taxonomy" id="256318"/>
    <lineage>
        <taxon>unclassified sequences</taxon>
        <taxon>metagenomes</taxon>
    </lineage>
</organism>
<dbReference type="PANTHER" id="PTHR11579:SF0">
    <property type="entry name" value="PROTEIN-L-ISOASPARTATE(D-ASPARTATE) O-METHYLTRANSFERASE"/>
    <property type="match status" value="1"/>
</dbReference>
<proteinExistence type="inferred from homology"/>
<dbReference type="AlphaFoldDB" id="A0A380TBC9"/>
<name>A0A380TBC9_9ZZZZ</name>
<evidence type="ECO:0000256" key="5">
    <source>
        <dbReference type="ARBA" id="ARBA00022603"/>
    </source>
</evidence>
<evidence type="ECO:0000256" key="1">
    <source>
        <dbReference type="ARBA" id="ARBA00004496"/>
    </source>
</evidence>
<evidence type="ECO:0000256" key="3">
    <source>
        <dbReference type="ARBA" id="ARBA00011890"/>
    </source>
</evidence>
<dbReference type="PROSITE" id="PS01279">
    <property type="entry name" value="PCMT"/>
    <property type="match status" value="1"/>
</dbReference>
<keyword evidence="4" id="KW-0963">Cytoplasm</keyword>
<keyword evidence="5 8" id="KW-0489">Methyltransferase</keyword>
<dbReference type="InterPro" id="IPR029063">
    <property type="entry name" value="SAM-dependent_MTases_sf"/>
</dbReference>
<sequence>MTAEDQEPQAMSSELHSMLQRQMMDVIAVHAFYVRESIGKEALDPRVLEVIAAVPRHDYVPLEVASFAYADQPLPIGCDKTISQPFMIALMTDLLDVGPDHTVLEIGTGLGYHASILAALARHVYSIEIIEELHTEAKRRLGVHGLSNITLKRANGEHGWPEYGPFDRILVCAASELMLPALIRQLKPGGKMIVPTGLPDSQVLLLAEKDENGRLRTKEILPVRFALMETDASD</sequence>